<reference evidence="1 2" key="1">
    <citation type="journal article" date="2019" name="Nat. Ecol. Evol.">
        <title>Megaphylogeny resolves global patterns of mushroom evolution.</title>
        <authorList>
            <person name="Varga T."/>
            <person name="Krizsan K."/>
            <person name="Foldi C."/>
            <person name="Dima B."/>
            <person name="Sanchez-Garcia M."/>
            <person name="Sanchez-Ramirez S."/>
            <person name="Szollosi G.J."/>
            <person name="Szarkandi J.G."/>
            <person name="Papp V."/>
            <person name="Albert L."/>
            <person name="Andreopoulos W."/>
            <person name="Angelini C."/>
            <person name="Antonin V."/>
            <person name="Barry K.W."/>
            <person name="Bougher N.L."/>
            <person name="Buchanan P."/>
            <person name="Buyck B."/>
            <person name="Bense V."/>
            <person name="Catcheside P."/>
            <person name="Chovatia M."/>
            <person name="Cooper J."/>
            <person name="Damon W."/>
            <person name="Desjardin D."/>
            <person name="Finy P."/>
            <person name="Geml J."/>
            <person name="Haridas S."/>
            <person name="Hughes K."/>
            <person name="Justo A."/>
            <person name="Karasinski D."/>
            <person name="Kautmanova I."/>
            <person name="Kiss B."/>
            <person name="Kocsube S."/>
            <person name="Kotiranta H."/>
            <person name="LaButti K.M."/>
            <person name="Lechner B.E."/>
            <person name="Liimatainen K."/>
            <person name="Lipzen A."/>
            <person name="Lukacs Z."/>
            <person name="Mihaltcheva S."/>
            <person name="Morgado L.N."/>
            <person name="Niskanen T."/>
            <person name="Noordeloos M.E."/>
            <person name="Ohm R.A."/>
            <person name="Ortiz-Santana B."/>
            <person name="Ovrebo C."/>
            <person name="Racz N."/>
            <person name="Riley R."/>
            <person name="Savchenko A."/>
            <person name="Shiryaev A."/>
            <person name="Soop K."/>
            <person name="Spirin V."/>
            <person name="Szebenyi C."/>
            <person name="Tomsovsky M."/>
            <person name="Tulloss R.E."/>
            <person name="Uehling J."/>
            <person name="Grigoriev I.V."/>
            <person name="Vagvolgyi C."/>
            <person name="Papp T."/>
            <person name="Martin F.M."/>
            <person name="Miettinen O."/>
            <person name="Hibbett D.S."/>
            <person name="Nagy L.G."/>
        </authorList>
    </citation>
    <scope>NUCLEOTIDE SEQUENCE [LARGE SCALE GENOMIC DNA]</scope>
    <source>
        <strain evidence="1 2">CBS 962.96</strain>
    </source>
</reference>
<dbReference type="EMBL" id="ML179662">
    <property type="protein sequence ID" value="THU83443.1"/>
    <property type="molecule type" value="Genomic_DNA"/>
</dbReference>
<sequence length="142" mass="16290">MTFTVGGVVLVVALVGRVIKVWARVNRPLKFDEAYAEFQISDPMTNRRLGRRLLPPAISYFLLSQKYCWLLSSNLGFHAYELRRVMNTERHFGLMFFSDPDESTFTSDTTVSARVMWPLFSDLPIAVYTGLNCSRIKPKYVA</sequence>
<evidence type="ECO:0000313" key="1">
    <source>
        <dbReference type="EMBL" id="THU83443.1"/>
    </source>
</evidence>
<keyword evidence="2" id="KW-1185">Reference proteome</keyword>
<accession>A0A4S8L531</accession>
<evidence type="ECO:0000313" key="2">
    <source>
        <dbReference type="Proteomes" id="UP000297245"/>
    </source>
</evidence>
<organism evidence="1 2">
    <name type="scientific">Dendrothele bispora (strain CBS 962.96)</name>
    <dbReference type="NCBI Taxonomy" id="1314807"/>
    <lineage>
        <taxon>Eukaryota</taxon>
        <taxon>Fungi</taxon>
        <taxon>Dikarya</taxon>
        <taxon>Basidiomycota</taxon>
        <taxon>Agaricomycotina</taxon>
        <taxon>Agaricomycetes</taxon>
        <taxon>Agaricomycetidae</taxon>
        <taxon>Agaricales</taxon>
        <taxon>Agaricales incertae sedis</taxon>
        <taxon>Dendrothele</taxon>
    </lineage>
</organism>
<protein>
    <submittedName>
        <fullName evidence="1">Uncharacterized protein</fullName>
    </submittedName>
</protein>
<proteinExistence type="predicted"/>
<dbReference type="AlphaFoldDB" id="A0A4S8L531"/>
<gene>
    <name evidence="1" type="ORF">K435DRAFT_807501</name>
</gene>
<name>A0A4S8L531_DENBC</name>
<dbReference type="Proteomes" id="UP000297245">
    <property type="component" value="Unassembled WGS sequence"/>
</dbReference>